<name>W0RFM1_9BACT</name>
<evidence type="ECO:0000256" key="6">
    <source>
        <dbReference type="PIRSR" id="PIRSR000138-1"/>
    </source>
</evidence>
<gene>
    <name evidence="9" type="ORF">J421_0641</name>
</gene>
<sequence length="353" mass="37424">MTGGPTAHDVLSLPELEELARRRLPATTYEYLASGAADEHTVRWNREAYDRLRLRPRVLRDVAAVDTRLTLLGTALPFPILLAPTAYHRAMHPEGELATAAGAGAAGAAWVVSGATTTPLEAIAAVARAPLWFQLYVQPTRDANRDIVATAEGAGCTALCVTVDTPVLGARDRQTRARFGLPEGVTAPYMAQRGGRPITDIHRAVSVTWDDVAWLRSVARVPLLLKGILTADDAALAVDAGADGVIVSNHGGRNLDTLPATIDALPEVVAAVGDRVPVLVDGGVRRGTDVLKALASGARAVLVGRPYCYALALFGADGVTRVVEILRAELEMAMQLTGRRTLDEVDRGALWDG</sequence>
<dbReference type="SUPFAM" id="SSF51395">
    <property type="entry name" value="FMN-linked oxidoreductases"/>
    <property type="match status" value="1"/>
</dbReference>
<feature type="binding site" evidence="7">
    <location>
        <begin position="304"/>
        <end position="305"/>
    </location>
    <ligand>
        <name>FMN</name>
        <dbReference type="ChEBI" id="CHEBI:58210"/>
    </ligand>
</feature>
<dbReference type="GO" id="GO:0016491">
    <property type="term" value="F:oxidoreductase activity"/>
    <property type="evidence" value="ECO:0007669"/>
    <property type="project" value="UniProtKB-KW"/>
</dbReference>
<dbReference type="PANTHER" id="PTHR10578">
    <property type="entry name" value="S -2-HYDROXY-ACID OXIDASE-RELATED"/>
    <property type="match status" value="1"/>
</dbReference>
<dbReference type="Proteomes" id="UP000019151">
    <property type="component" value="Chromosome"/>
</dbReference>
<feature type="binding site" evidence="7">
    <location>
        <begin position="84"/>
        <end position="86"/>
    </location>
    <ligand>
        <name>FMN</name>
        <dbReference type="ChEBI" id="CHEBI:58210"/>
    </ligand>
</feature>
<keyword evidence="10" id="KW-1185">Reference proteome</keyword>
<dbReference type="InterPro" id="IPR000262">
    <property type="entry name" value="FMN-dep_DH"/>
</dbReference>
<dbReference type="Gene3D" id="3.20.20.70">
    <property type="entry name" value="Aldolase class I"/>
    <property type="match status" value="1"/>
</dbReference>
<evidence type="ECO:0000256" key="1">
    <source>
        <dbReference type="ARBA" id="ARBA00001917"/>
    </source>
</evidence>
<feature type="binding site" evidence="7">
    <location>
        <position position="248"/>
    </location>
    <ligand>
        <name>FMN</name>
        <dbReference type="ChEBI" id="CHEBI:58210"/>
    </ligand>
</feature>
<evidence type="ECO:0000256" key="4">
    <source>
        <dbReference type="ARBA" id="ARBA00023002"/>
    </source>
</evidence>
<dbReference type="InterPro" id="IPR013785">
    <property type="entry name" value="Aldolase_TIM"/>
</dbReference>
<dbReference type="AlphaFoldDB" id="W0RFM1"/>
<feature type="binding site" evidence="7">
    <location>
        <position position="253"/>
    </location>
    <ligand>
        <name>glyoxylate</name>
        <dbReference type="ChEBI" id="CHEBI:36655"/>
    </ligand>
</feature>
<keyword evidence="2 7" id="KW-0285">Flavoprotein</keyword>
<feature type="domain" description="FMN hydroxy acid dehydrogenase" evidence="8">
    <location>
        <begin position="5"/>
        <end position="353"/>
    </location>
</feature>
<evidence type="ECO:0000256" key="3">
    <source>
        <dbReference type="ARBA" id="ARBA00022643"/>
    </source>
</evidence>
<dbReference type="PROSITE" id="PS51349">
    <property type="entry name" value="FMN_HYDROXY_ACID_DH_2"/>
    <property type="match status" value="1"/>
</dbReference>
<evidence type="ECO:0000259" key="8">
    <source>
        <dbReference type="PROSITE" id="PS51349"/>
    </source>
</evidence>
<evidence type="ECO:0000313" key="10">
    <source>
        <dbReference type="Proteomes" id="UP000019151"/>
    </source>
</evidence>
<evidence type="ECO:0000313" key="9">
    <source>
        <dbReference type="EMBL" id="AHG88178.1"/>
    </source>
</evidence>
<dbReference type="OrthoDB" id="9770452at2"/>
<dbReference type="InParanoid" id="W0RFM1"/>
<dbReference type="GO" id="GO:0010181">
    <property type="term" value="F:FMN binding"/>
    <property type="evidence" value="ECO:0007669"/>
    <property type="project" value="InterPro"/>
</dbReference>
<feature type="binding site" evidence="7">
    <location>
        <position position="250"/>
    </location>
    <ligand>
        <name>glyoxylate</name>
        <dbReference type="ChEBI" id="CHEBI:36655"/>
    </ligand>
</feature>
<feature type="binding site" evidence="7">
    <location>
        <position position="134"/>
    </location>
    <ligand>
        <name>FMN</name>
        <dbReference type="ChEBI" id="CHEBI:58210"/>
    </ligand>
</feature>
<dbReference type="eggNOG" id="COG1304">
    <property type="taxonomic scope" value="Bacteria"/>
</dbReference>
<feature type="binding site" evidence="7">
    <location>
        <position position="136"/>
    </location>
    <ligand>
        <name>glyoxylate</name>
        <dbReference type="ChEBI" id="CHEBI:36655"/>
    </ligand>
</feature>
<dbReference type="PATRIC" id="fig|861299.3.peg.654"/>
<reference evidence="9 10" key="1">
    <citation type="journal article" date="2014" name="Genome Announc.">
        <title>Genome Sequence and Methylome of Soil Bacterium Gemmatirosa kalamazoonensis KBS708T, a Member of the Rarely Cultivated Gemmatimonadetes Phylum.</title>
        <authorList>
            <person name="Debruyn J.M."/>
            <person name="Radosevich M."/>
            <person name="Wommack K.E."/>
            <person name="Polson S.W."/>
            <person name="Hauser L.J."/>
            <person name="Fawaz M.N."/>
            <person name="Korlach J."/>
            <person name="Tsai Y.C."/>
        </authorList>
    </citation>
    <scope>NUCLEOTIDE SEQUENCE [LARGE SCALE GENOMIC DNA]</scope>
    <source>
        <strain evidence="9 10">KBS708</strain>
    </source>
</reference>
<dbReference type="InterPro" id="IPR012133">
    <property type="entry name" value="Alpha-hydoxy_acid_DH_FMN"/>
</dbReference>
<dbReference type="KEGG" id="gba:J421_0641"/>
<comment type="similarity">
    <text evidence="5">Belongs to the FMN-dependent alpha-hydroxy acid dehydrogenase family.</text>
</comment>
<dbReference type="CDD" id="cd02809">
    <property type="entry name" value="alpha_hydroxyacid_oxid_FMN"/>
    <property type="match status" value="1"/>
</dbReference>
<feature type="binding site" evidence="7">
    <location>
        <position position="171"/>
    </location>
    <ligand>
        <name>glyoxylate</name>
        <dbReference type="ChEBI" id="CHEBI:36655"/>
    </ligand>
</feature>
<dbReference type="PIRSF" id="PIRSF000138">
    <property type="entry name" value="Al-hdrx_acd_dh"/>
    <property type="match status" value="1"/>
</dbReference>
<dbReference type="STRING" id="861299.J421_0641"/>
<keyword evidence="4" id="KW-0560">Oxidoreductase</keyword>
<feature type="active site" description="Proton acceptor" evidence="6">
    <location>
        <position position="250"/>
    </location>
</feature>
<evidence type="ECO:0000256" key="2">
    <source>
        <dbReference type="ARBA" id="ARBA00022630"/>
    </source>
</evidence>
<dbReference type="HOGENOM" id="CLU_020639_0_0_0"/>
<keyword evidence="3 7" id="KW-0288">FMN</keyword>
<organism evidence="9 10">
    <name type="scientific">Gemmatirosa kalamazoonensis</name>
    <dbReference type="NCBI Taxonomy" id="861299"/>
    <lineage>
        <taxon>Bacteria</taxon>
        <taxon>Pseudomonadati</taxon>
        <taxon>Gemmatimonadota</taxon>
        <taxon>Gemmatimonadia</taxon>
        <taxon>Gemmatimonadales</taxon>
        <taxon>Gemmatimonadaceae</taxon>
        <taxon>Gemmatirosa</taxon>
    </lineage>
</organism>
<evidence type="ECO:0000256" key="5">
    <source>
        <dbReference type="ARBA" id="ARBA00024042"/>
    </source>
</evidence>
<feature type="binding site" evidence="7">
    <location>
        <position position="113"/>
    </location>
    <ligand>
        <name>FMN</name>
        <dbReference type="ChEBI" id="CHEBI:58210"/>
    </ligand>
</feature>
<dbReference type="RefSeq" id="WP_025409724.1">
    <property type="nucleotide sequence ID" value="NZ_CP007128.1"/>
</dbReference>
<accession>W0RFM1</accession>
<dbReference type="GO" id="GO:0005737">
    <property type="term" value="C:cytoplasm"/>
    <property type="evidence" value="ECO:0007669"/>
    <property type="project" value="UniProtKB-ARBA"/>
</dbReference>
<protein>
    <submittedName>
        <fullName evidence="9">FMN-dependent alpha-hydroxy acid dehydrogenase</fullName>
    </submittedName>
</protein>
<dbReference type="EMBL" id="CP007128">
    <property type="protein sequence ID" value="AHG88178.1"/>
    <property type="molecule type" value="Genomic_DNA"/>
</dbReference>
<dbReference type="FunFam" id="3.20.20.70:FF:000056">
    <property type="entry name" value="hydroxyacid oxidase 2"/>
    <property type="match status" value="1"/>
</dbReference>
<feature type="binding site" evidence="7">
    <location>
        <begin position="281"/>
        <end position="285"/>
    </location>
    <ligand>
        <name>FMN</name>
        <dbReference type="ChEBI" id="CHEBI:58210"/>
    </ligand>
</feature>
<feature type="binding site" evidence="7">
    <location>
        <position position="162"/>
    </location>
    <ligand>
        <name>FMN</name>
        <dbReference type="ChEBI" id="CHEBI:58210"/>
    </ligand>
</feature>
<dbReference type="InterPro" id="IPR037396">
    <property type="entry name" value="FMN_HAD"/>
</dbReference>
<dbReference type="PANTHER" id="PTHR10578:SF107">
    <property type="entry name" value="2-HYDROXYACID OXIDASE 1"/>
    <property type="match status" value="1"/>
</dbReference>
<proteinExistence type="inferred from homology"/>
<feature type="binding site" evidence="7">
    <location>
        <position position="226"/>
    </location>
    <ligand>
        <name>FMN</name>
        <dbReference type="ChEBI" id="CHEBI:58210"/>
    </ligand>
</feature>
<evidence type="ECO:0000256" key="7">
    <source>
        <dbReference type="PIRSR" id="PIRSR000138-2"/>
    </source>
</evidence>
<dbReference type="Pfam" id="PF01070">
    <property type="entry name" value="FMN_dh"/>
    <property type="match status" value="1"/>
</dbReference>
<feature type="binding site" evidence="7">
    <location>
        <position position="31"/>
    </location>
    <ligand>
        <name>glyoxylate</name>
        <dbReference type="ChEBI" id="CHEBI:36655"/>
    </ligand>
</feature>
<comment type="cofactor">
    <cofactor evidence="1">
        <name>FMN</name>
        <dbReference type="ChEBI" id="CHEBI:58210"/>
    </cofactor>
</comment>